<dbReference type="EMBL" id="JAJUWU010000015">
    <property type="protein sequence ID" value="MCE7029215.1"/>
    <property type="molecule type" value="Genomic_DNA"/>
</dbReference>
<dbReference type="RefSeq" id="WP_233720214.1">
    <property type="nucleotide sequence ID" value="NZ_JAJUWU010000015.1"/>
</dbReference>
<comment type="caution">
    <text evidence="1">The sequence shown here is derived from an EMBL/GenBank/DDBJ whole genome shotgun (WGS) entry which is preliminary data.</text>
</comment>
<protein>
    <submittedName>
        <fullName evidence="1">Uncharacterized protein</fullName>
    </submittedName>
</protein>
<name>A0A9X1T6C3_9HYPH</name>
<gene>
    <name evidence="1" type="ORF">LZD57_14555</name>
</gene>
<dbReference type="AlphaFoldDB" id="A0A9X1T6C3"/>
<sequence>MQIDDDRDLAEQVESALRALGIATTRSNSEPAPRMVDVVSALRHDGSLPRIETRHATLQEGDERR</sequence>
<evidence type="ECO:0000313" key="2">
    <source>
        <dbReference type="Proteomes" id="UP001139035"/>
    </source>
</evidence>
<dbReference type="Proteomes" id="UP001139035">
    <property type="component" value="Unassembled WGS sequence"/>
</dbReference>
<organism evidence="1 2">
    <name type="scientific">Jiella avicenniae</name>
    <dbReference type="NCBI Taxonomy" id="2907202"/>
    <lineage>
        <taxon>Bacteria</taxon>
        <taxon>Pseudomonadati</taxon>
        <taxon>Pseudomonadota</taxon>
        <taxon>Alphaproteobacteria</taxon>
        <taxon>Hyphomicrobiales</taxon>
        <taxon>Aurantimonadaceae</taxon>
        <taxon>Jiella</taxon>
    </lineage>
</organism>
<evidence type="ECO:0000313" key="1">
    <source>
        <dbReference type="EMBL" id="MCE7029215.1"/>
    </source>
</evidence>
<accession>A0A9X1T6C3</accession>
<proteinExistence type="predicted"/>
<reference evidence="1" key="1">
    <citation type="submission" date="2022-01" db="EMBL/GenBank/DDBJ databases">
        <title>Jiella avicenniae sp. nov., a novel endophytic bacterium isolated from bark of Avicennia marina.</title>
        <authorList>
            <person name="Tuo L."/>
        </authorList>
    </citation>
    <scope>NUCLEOTIDE SEQUENCE</scope>
    <source>
        <strain evidence="1">CBK1P-4</strain>
    </source>
</reference>
<keyword evidence="2" id="KW-1185">Reference proteome</keyword>